<reference evidence="13" key="1">
    <citation type="submission" date="2025-08" db="UniProtKB">
        <authorList>
            <consortium name="RefSeq"/>
        </authorList>
    </citation>
    <scope>IDENTIFICATION</scope>
</reference>
<name>A0A1S3D490_DIACI</name>
<dbReference type="InterPro" id="IPR040676">
    <property type="entry name" value="DUF5641"/>
</dbReference>
<dbReference type="PANTHER" id="PTHR11214">
    <property type="entry name" value="BETA-1,3-N-ACETYLGLUCOSAMINYLTRANSFERASE"/>
    <property type="match status" value="1"/>
</dbReference>
<evidence type="ECO:0000313" key="13">
    <source>
        <dbReference type="RefSeq" id="XP_008473156.1"/>
    </source>
</evidence>
<feature type="transmembrane region" description="Helical" evidence="10">
    <location>
        <begin position="125"/>
        <end position="145"/>
    </location>
</feature>
<organism evidence="12 13">
    <name type="scientific">Diaphorina citri</name>
    <name type="common">Asian citrus psyllid</name>
    <dbReference type="NCBI Taxonomy" id="121845"/>
    <lineage>
        <taxon>Eukaryota</taxon>
        <taxon>Metazoa</taxon>
        <taxon>Ecdysozoa</taxon>
        <taxon>Arthropoda</taxon>
        <taxon>Hexapoda</taxon>
        <taxon>Insecta</taxon>
        <taxon>Pterygota</taxon>
        <taxon>Neoptera</taxon>
        <taxon>Paraneoptera</taxon>
        <taxon>Hemiptera</taxon>
        <taxon>Sternorrhyncha</taxon>
        <taxon>Psylloidea</taxon>
        <taxon>Psyllidae</taxon>
        <taxon>Diaphorininae</taxon>
        <taxon>Diaphorina</taxon>
    </lineage>
</organism>
<evidence type="ECO:0000259" key="11">
    <source>
        <dbReference type="Pfam" id="PF18701"/>
    </source>
</evidence>
<evidence type="ECO:0000256" key="10">
    <source>
        <dbReference type="RuleBase" id="RU363063"/>
    </source>
</evidence>
<accession>A0A1S3D490</accession>
<evidence type="ECO:0000256" key="5">
    <source>
        <dbReference type="ARBA" id="ARBA00022692"/>
    </source>
</evidence>
<dbReference type="PaxDb" id="121845-A0A1S3D490"/>
<keyword evidence="9 10" id="KW-0472">Membrane</keyword>
<dbReference type="InterPro" id="IPR002659">
    <property type="entry name" value="Glyco_trans_31"/>
</dbReference>
<dbReference type="Gene3D" id="3.90.550.50">
    <property type="match status" value="1"/>
</dbReference>
<keyword evidence="5 10" id="KW-0812">Transmembrane</keyword>
<dbReference type="KEGG" id="dci:103510279"/>
<keyword evidence="8 10" id="KW-0333">Golgi apparatus</keyword>
<evidence type="ECO:0000256" key="4">
    <source>
        <dbReference type="ARBA" id="ARBA00022679"/>
    </source>
</evidence>
<dbReference type="GO" id="GO:0000139">
    <property type="term" value="C:Golgi membrane"/>
    <property type="evidence" value="ECO:0007669"/>
    <property type="project" value="UniProtKB-SubCell"/>
</dbReference>
<dbReference type="GO" id="GO:0006493">
    <property type="term" value="P:protein O-linked glycosylation"/>
    <property type="evidence" value="ECO:0007669"/>
    <property type="project" value="TreeGrafter"/>
</dbReference>
<dbReference type="GeneID" id="103510279"/>
<comment type="subcellular location">
    <subcellularLocation>
        <location evidence="1 10">Golgi apparatus membrane</location>
        <topology evidence="1 10">Single-pass type II membrane protein</topology>
    </subcellularLocation>
</comment>
<proteinExistence type="inferred from homology"/>
<keyword evidence="3 10" id="KW-0328">Glycosyltransferase</keyword>
<evidence type="ECO:0000256" key="3">
    <source>
        <dbReference type="ARBA" id="ARBA00022676"/>
    </source>
</evidence>
<keyword evidence="6 10" id="KW-0735">Signal-anchor</keyword>
<dbReference type="Pfam" id="PF18701">
    <property type="entry name" value="DUF5641"/>
    <property type="match status" value="1"/>
</dbReference>
<gene>
    <name evidence="13" type="primary">LOC103510279</name>
</gene>
<protein>
    <recommendedName>
        <fullName evidence="10">Hexosyltransferase</fullName>
        <ecNumber evidence="10">2.4.1.-</ecNumber>
    </recommendedName>
</protein>
<evidence type="ECO:0000256" key="1">
    <source>
        <dbReference type="ARBA" id="ARBA00004323"/>
    </source>
</evidence>
<keyword evidence="4" id="KW-0808">Transferase</keyword>
<dbReference type="Proteomes" id="UP000079169">
    <property type="component" value="Unplaced"/>
</dbReference>
<sequence length="461" mass="54359">MFLFLCHAGQWDVLFKFFLAEMVFPELLSFKESLELTNVLLSSYVLCHASNPGCYETVVSCWNLQTSCCQVMSFATPVIQDVMRQSSHITQMMHSFWKRWSLEYLSSLQSRTEAADNVMVHERKLVLIVVGIFLCLCLLIDFLSIPPDSPNQEDQFALLLSQGLTSSDSTWQSSSDLLPPDDSTRLINLTNFEFLINPPCLDTVYLVLIHSAPYNYDKRRLIRNTWGTRVSVYFFIGETDPSNQTRLDIESETYHDIVQGRFWDSYRNLTYKHTMVFKWVVYNCPHVKYVFKLDDDVFMNVIQLDELLTRTLSPHGTRNLLMCPIVWEKLPVLRTYRSKWRVSFSEYRDHFYPPHCHGNALLYSPDVVFKLYQHLQTDQEYFWVDDVFITGIVFSKLNLTHAKFSWWPGHDEPVVILYSKMDLQQYDPHKTLFAYLWEKDYVFKYKYMYIATYLNTSLLES</sequence>
<dbReference type="PANTHER" id="PTHR11214:SF376">
    <property type="entry name" value="HEXOSYLTRANSFERASE"/>
    <property type="match status" value="1"/>
</dbReference>
<keyword evidence="12" id="KW-1185">Reference proteome</keyword>
<evidence type="ECO:0000256" key="2">
    <source>
        <dbReference type="ARBA" id="ARBA00008661"/>
    </source>
</evidence>
<evidence type="ECO:0000256" key="9">
    <source>
        <dbReference type="ARBA" id="ARBA00023136"/>
    </source>
</evidence>
<feature type="domain" description="DUF5641" evidence="11">
    <location>
        <begin position="87"/>
        <end position="128"/>
    </location>
</feature>
<evidence type="ECO:0000256" key="7">
    <source>
        <dbReference type="ARBA" id="ARBA00022989"/>
    </source>
</evidence>
<dbReference type="EC" id="2.4.1.-" evidence="10"/>
<dbReference type="STRING" id="121845.A0A1S3D490"/>
<dbReference type="AlphaFoldDB" id="A0A1S3D490"/>
<dbReference type="RefSeq" id="XP_008473156.1">
    <property type="nucleotide sequence ID" value="XM_008474934.2"/>
</dbReference>
<evidence type="ECO:0000313" key="12">
    <source>
        <dbReference type="Proteomes" id="UP000079169"/>
    </source>
</evidence>
<comment type="similarity">
    <text evidence="2 10">Belongs to the glycosyltransferase 31 family.</text>
</comment>
<dbReference type="GO" id="GO:0016758">
    <property type="term" value="F:hexosyltransferase activity"/>
    <property type="evidence" value="ECO:0007669"/>
    <property type="project" value="InterPro"/>
</dbReference>
<keyword evidence="7 10" id="KW-1133">Transmembrane helix</keyword>
<evidence type="ECO:0000256" key="8">
    <source>
        <dbReference type="ARBA" id="ARBA00023034"/>
    </source>
</evidence>
<evidence type="ECO:0000256" key="6">
    <source>
        <dbReference type="ARBA" id="ARBA00022968"/>
    </source>
</evidence>
<dbReference type="Pfam" id="PF01762">
    <property type="entry name" value="Galactosyl_T"/>
    <property type="match status" value="1"/>
</dbReference>